<dbReference type="EMBL" id="JAHYBX010000001">
    <property type="protein sequence ID" value="MCA1855391.1"/>
    <property type="molecule type" value="Genomic_DNA"/>
</dbReference>
<dbReference type="SUPFAM" id="SSF53474">
    <property type="entry name" value="alpha/beta-Hydrolases"/>
    <property type="match status" value="1"/>
</dbReference>
<evidence type="ECO:0000313" key="3">
    <source>
        <dbReference type="EMBL" id="MCA1855391.1"/>
    </source>
</evidence>
<dbReference type="PRINTS" id="PR00111">
    <property type="entry name" value="ABHYDROLASE"/>
</dbReference>
<dbReference type="Pfam" id="PF12697">
    <property type="entry name" value="Abhydrolase_6"/>
    <property type="match status" value="1"/>
</dbReference>
<protein>
    <submittedName>
        <fullName evidence="3">Alpha/beta hydrolase</fullName>
    </submittedName>
</protein>
<evidence type="ECO:0000259" key="2">
    <source>
        <dbReference type="Pfam" id="PF12697"/>
    </source>
</evidence>
<keyword evidence="4" id="KW-1185">Reference proteome</keyword>
<dbReference type="PANTHER" id="PTHR43798:SF33">
    <property type="entry name" value="HYDROLASE, PUTATIVE (AFU_ORTHOLOGUE AFUA_2G14860)-RELATED"/>
    <property type="match status" value="1"/>
</dbReference>
<evidence type="ECO:0000313" key="4">
    <source>
        <dbReference type="Proteomes" id="UP001198602"/>
    </source>
</evidence>
<dbReference type="InterPro" id="IPR000073">
    <property type="entry name" value="AB_hydrolase_1"/>
</dbReference>
<dbReference type="Proteomes" id="UP001198602">
    <property type="component" value="Unassembled WGS sequence"/>
</dbReference>
<proteinExistence type="predicted"/>
<organism evidence="3 4">
    <name type="scientific">Massilia hydrophila</name>
    <dbReference type="NCBI Taxonomy" id="3044279"/>
    <lineage>
        <taxon>Bacteria</taxon>
        <taxon>Pseudomonadati</taxon>
        <taxon>Pseudomonadota</taxon>
        <taxon>Betaproteobacteria</taxon>
        <taxon>Burkholderiales</taxon>
        <taxon>Oxalobacteraceae</taxon>
        <taxon>Telluria group</taxon>
        <taxon>Massilia</taxon>
    </lineage>
</organism>
<evidence type="ECO:0000256" key="1">
    <source>
        <dbReference type="SAM" id="MobiDB-lite"/>
    </source>
</evidence>
<accession>A0ABS7Y6S7</accession>
<feature type="region of interest" description="Disordered" evidence="1">
    <location>
        <begin position="1"/>
        <end position="20"/>
    </location>
</feature>
<comment type="caution">
    <text evidence="3">The sequence shown here is derived from an EMBL/GenBank/DDBJ whole genome shotgun (WGS) entry which is preliminary data.</text>
</comment>
<feature type="compositionally biased region" description="Basic and acidic residues" evidence="1">
    <location>
        <begin position="1"/>
        <end position="13"/>
    </location>
</feature>
<dbReference type="RefSeq" id="WP_224948233.1">
    <property type="nucleotide sequence ID" value="NZ_JAHYBX010000001.1"/>
</dbReference>
<dbReference type="InterPro" id="IPR050266">
    <property type="entry name" value="AB_hydrolase_sf"/>
</dbReference>
<feature type="domain" description="AB hydrolase-1" evidence="2">
    <location>
        <begin position="43"/>
        <end position="298"/>
    </location>
</feature>
<reference evidence="3 4" key="1">
    <citation type="submission" date="2021-07" db="EMBL/GenBank/DDBJ databases">
        <title>Characterization of Violacein-producing bacteria and related species.</title>
        <authorList>
            <person name="Wilson H.S."/>
            <person name="De Leon M.E."/>
        </authorList>
    </citation>
    <scope>NUCLEOTIDE SEQUENCE [LARGE SCALE GENOMIC DNA]</scope>
    <source>
        <strain evidence="3 4">HSC-2F05</strain>
    </source>
</reference>
<dbReference type="GO" id="GO:0016787">
    <property type="term" value="F:hydrolase activity"/>
    <property type="evidence" value="ECO:0007669"/>
    <property type="project" value="UniProtKB-KW"/>
</dbReference>
<dbReference type="InterPro" id="IPR029058">
    <property type="entry name" value="AB_hydrolase_fold"/>
</dbReference>
<dbReference type="Gene3D" id="3.40.50.1820">
    <property type="entry name" value="alpha/beta hydrolase"/>
    <property type="match status" value="1"/>
</dbReference>
<keyword evidence="3" id="KW-0378">Hydrolase</keyword>
<gene>
    <name evidence="3" type="ORF">LE190_05560</name>
</gene>
<dbReference type="PANTHER" id="PTHR43798">
    <property type="entry name" value="MONOACYLGLYCEROL LIPASE"/>
    <property type="match status" value="1"/>
</dbReference>
<sequence>MTGSGRRVDDSEARVNSVQCSSPAGLHRMAYKEWGDPRNPRVLVCVHGVTRVSDDFDHLARALCDTYRVVCPDVVGRGRSGRLRDPRYYTVPQYVADMVTLIARVTAAAPDGGEPGVHWFGTSMGGLIGMVLASLDDSPVRKLVLNDIGPVLDGAAIARIGEYIGQDIRFPDFETGAAYVRAVSASFGPHSEQEWHKLASDVLRQDADGQWVRHYDLGLAQPFRAITPDSAAADEAALWAAWDAIRCPTLLVRGAESDLLSRATALAMCARGPKPRLVEFAGVGHAPTFVRPEQIAAAREFLVGAD</sequence>
<name>A0ABS7Y6S7_9BURK</name>